<dbReference type="PANTHER" id="PTHR34697:SF2">
    <property type="entry name" value="PHOSPHATIDYLGLYCEROL LYSYLTRANSFERASE"/>
    <property type="match status" value="1"/>
</dbReference>
<keyword evidence="2" id="KW-1003">Cell membrane</keyword>
<dbReference type="OrthoDB" id="145485at2"/>
<evidence type="ECO:0000313" key="8">
    <source>
        <dbReference type="EMBL" id="EHD13743.1"/>
    </source>
</evidence>
<evidence type="ECO:0000256" key="7">
    <source>
        <dbReference type="SAM" id="Phobius"/>
    </source>
</evidence>
<evidence type="ECO:0000256" key="4">
    <source>
        <dbReference type="ARBA" id="ARBA00022692"/>
    </source>
</evidence>
<evidence type="ECO:0000256" key="1">
    <source>
        <dbReference type="ARBA" id="ARBA00004651"/>
    </source>
</evidence>
<dbReference type="GO" id="GO:0055091">
    <property type="term" value="P:phospholipid homeostasis"/>
    <property type="evidence" value="ECO:0007669"/>
    <property type="project" value="TreeGrafter"/>
</dbReference>
<dbReference type="RefSeq" id="WP_008854092.1">
    <property type="nucleotide sequence ID" value="NZ_AGFR01000007.1"/>
</dbReference>
<evidence type="ECO:0008006" key="10">
    <source>
        <dbReference type="Google" id="ProtNLM"/>
    </source>
</evidence>
<dbReference type="Proteomes" id="UP000005939">
    <property type="component" value="Unassembled WGS sequence"/>
</dbReference>
<dbReference type="STRING" id="1088868.CIN_11020"/>
<dbReference type="PANTHER" id="PTHR34697">
    <property type="entry name" value="PHOSPHATIDYLGLYCEROL LYSYLTRANSFERASE"/>
    <property type="match status" value="1"/>
</dbReference>
<dbReference type="eggNOG" id="COG0392">
    <property type="taxonomic scope" value="Bacteria"/>
</dbReference>
<feature type="transmembrane region" description="Helical" evidence="7">
    <location>
        <begin position="435"/>
        <end position="452"/>
    </location>
</feature>
<keyword evidence="3" id="KW-0808">Transferase</keyword>
<feature type="transmembrane region" description="Helical" evidence="7">
    <location>
        <begin position="224"/>
        <end position="248"/>
    </location>
</feature>
<comment type="subcellular location">
    <subcellularLocation>
        <location evidence="1">Cell membrane</location>
        <topology evidence="1">Multi-pass membrane protein</topology>
    </subcellularLocation>
</comment>
<evidence type="ECO:0000256" key="2">
    <source>
        <dbReference type="ARBA" id="ARBA00022475"/>
    </source>
</evidence>
<dbReference type="eggNOG" id="COG2898">
    <property type="taxonomic scope" value="Bacteria"/>
</dbReference>
<feature type="transmembrane region" description="Helical" evidence="7">
    <location>
        <begin position="101"/>
        <end position="125"/>
    </location>
</feature>
<feature type="transmembrane region" description="Helical" evidence="7">
    <location>
        <begin position="398"/>
        <end position="423"/>
    </location>
</feature>
<feature type="transmembrane region" description="Helical" evidence="7">
    <location>
        <begin position="302"/>
        <end position="329"/>
    </location>
</feature>
<comment type="caution">
    <text evidence="8">The sequence shown here is derived from an EMBL/GenBank/DDBJ whole genome shotgun (WGS) entry which is preliminary data.</text>
</comment>
<feature type="transmembrane region" description="Helical" evidence="7">
    <location>
        <begin position="535"/>
        <end position="553"/>
    </location>
</feature>
<protein>
    <recommendedName>
        <fullName evidence="10">Phosphatidylglycerol lysyltransferase C-terminal domain-containing protein</fullName>
    </recommendedName>
</protein>
<evidence type="ECO:0000256" key="5">
    <source>
        <dbReference type="ARBA" id="ARBA00022989"/>
    </source>
</evidence>
<evidence type="ECO:0000313" key="9">
    <source>
        <dbReference type="Proteomes" id="UP000005939"/>
    </source>
</evidence>
<evidence type="ECO:0000256" key="6">
    <source>
        <dbReference type="ARBA" id="ARBA00023136"/>
    </source>
</evidence>
<feature type="transmembrane region" description="Helical" evidence="7">
    <location>
        <begin position="69"/>
        <end position="89"/>
    </location>
</feature>
<accession>G6F0U9</accession>
<proteinExistence type="predicted"/>
<feature type="transmembrane region" description="Helical" evidence="7">
    <location>
        <begin position="489"/>
        <end position="510"/>
    </location>
</feature>
<sequence>MQPKDPCLEETTSKVKRSQFKDKSWKTYFKFFSRIFGIVIFVAAIYVVQKEFKHLSLKEIKFSLTQIPNVALYAAAGCTFLSFLILSFYDKLAVLQVGHRLSFLKTAFAAFCSYVLSHNIGFSAVSGAIVRFRLYGSWGLQAIEIVQVIAFCSITYFLGAAVIVGALFIFKGSDLPLIGHELPEYVFVMLGSLCLLFVAAYVVISFYCNELKLWKYRFSFPRPMMAMAQIVIATAEVIATAAIPYCFIPDHSHLIGYQPIDFWTFLGVYIASYSAGLVSSVPGGAGVFEGSMLYALQPYMPVANIFCVTILFRLFYYLIPLFFAGIMFAGHEVFLRGGNALQNNAKKLFIFKLRPMPSSTAKVRESDAAFSVNIAAAAVAICGLMVLALPVLDPTKWIVLNSFFTVIEVVGDYIISLLGMLLLTLTVALARRITMAWRLSLITLFALVAITFMRGAPLFVPIILILSAFFIAPFRYCYYRKANFSASPLSLKTGIEVLVLMVTVYVMVWISPHHTANHGIVEILLSRKVSFETKWVIVCMTIVGILVLFKMMLPAKIKFASWSGETKKLYEVLSNSTIEAIAETKPNGILICSIEGTVAPFLRREGMLIGMADPVGKESEIINTIWRLRDLATQENRSIAFWNVSEKYLSVYQDLGLANMHLKNGRYVCGELYYMNYLHQVIQKKIKISKLWGD</sequence>
<feature type="transmembrane region" description="Helical" evidence="7">
    <location>
        <begin position="182"/>
        <end position="204"/>
    </location>
</feature>
<dbReference type="Pfam" id="PF03706">
    <property type="entry name" value="LPG_synthase_TM"/>
    <property type="match status" value="1"/>
</dbReference>
<dbReference type="PATRIC" id="fig|1088868.3.peg.1106"/>
<keyword evidence="4 7" id="KW-0812">Transmembrane</keyword>
<dbReference type="EMBL" id="AGFR01000007">
    <property type="protein sequence ID" value="EHD13743.1"/>
    <property type="molecule type" value="Genomic_DNA"/>
</dbReference>
<feature type="transmembrane region" description="Helical" evidence="7">
    <location>
        <begin position="458"/>
        <end position="477"/>
    </location>
</feature>
<name>G6F0U9_9PROT</name>
<dbReference type="AlphaFoldDB" id="G6F0U9"/>
<feature type="transmembrane region" description="Helical" evidence="7">
    <location>
        <begin position="145"/>
        <end position="170"/>
    </location>
</feature>
<dbReference type="GO" id="GO:0016755">
    <property type="term" value="F:aminoacyltransferase activity"/>
    <property type="evidence" value="ECO:0007669"/>
    <property type="project" value="TreeGrafter"/>
</dbReference>
<dbReference type="InterPro" id="IPR051211">
    <property type="entry name" value="PG_lysyltransferase"/>
</dbReference>
<keyword evidence="6 7" id="KW-0472">Membrane</keyword>
<gene>
    <name evidence="8" type="ORF">CIN_11020</name>
</gene>
<dbReference type="GO" id="GO:0005886">
    <property type="term" value="C:plasma membrane"/>
    <property type="evidence" value="ECO:0007669"/>
    <property type="project" value="UniProtKB-SubCell"/>
</dbReference>
<feature type="transmembrane region" description="Helical" evidence="7">
    <location>
        <begin position="260"/>
        <end position="282"/>
    </location>
</feature>
<keyword evidence="5 7" id="KW-1133">Transmembrane helix</keyword>
<evidence type="ECO:0000256" key="3">
    <source>
        <dbReference type="ARBA" id="ARBA00022679"/>
    </source>
</evidence>
<dbReference type="InterPro" id="IPR022791">
    <property type="entry name" value="L-PG_synthase/AglD"/>
</dbReference>
<feature type="transmembrane region" description="Helical" evidence="7">
    <location>
        <begin position="368"/>
        <end position="392"/>
    </location>
</feature>
<reference evidence="8 9" key="1">
    <citation type="submission" date="2011-10" db="EMBL/GenBank/DDBJ databases">
        <title>Genome Sequence of Commensalibacter intestini A911, isolated from Drosophila gut.</title>
        <authorList>
            <person name="Lee W.-J."/>
            <person name="Kim E.-K."/>
        </authorList>
    </citation>
    <scope>NUCLEOTIDE SEQUENCE [LARGE SCALE GENOMIC DNA]</scope>
    <source>
        <strain evidence="8 9">A911</strain>
    </source>
</reference>
<organism evidence="8 9">
    <name type="scientific">Commensalibacter intestini A911</name>
    <dbReference type="NCBI Taxonomy" id="1088868"/>
    <lineage>
        <taxon>Bacteria</taxon>
        <taxon>Pseudomonadati</taxon>
        <taxon>Pseudomonadota</taxon>
        <taxon>Alphaproteobacteria</taxon>
        <taxon>Acetobacterales</taxon>
        <taxon>Acetobacteraceae</taxon>
    </lineage>
</organism>
<feature type="transmembrane region" description="Helical" evidence="7">
    <location>
        <begin position="31"/>
        <end position="49"/>
    </location>
</feature>